<dbReference type="PANTHER" id="PTHR45877:SF2">
    <property type="entry name" value="E3 UBIQUITIN-PROTEIN LIGASE SINA-RELATED"/>
    <property type="match status" value="1"/>
</dbReference>
<dbReference type="InterPro" id="IPR049548">
    <property type="entry name" value="Sina-like_RING"/>
</dbReference>
<evidence type="ECO:0000313" key="7">
    <source>
        <dbReference type="Proteomes" id="UP001159363"/>
    </source>
</evidence>
<dbReference type="Proteomes" id="UP001159363">
    <property type="component" value="Chromosome 4"/>
</dbReference>
<dbReference type="InterPro" id="IPR013083">
    <property type="entry name" value="Znf_RING/FYVE/PHD"/>
</dbReference>
<dbReference type="InterPro" id="IPR001841">
    <property type="entry name" value="Znf_RING"/>
</dbReference>
<evidence type="ECO:0000256" key="4">
    <source>
        <dbReference type="PROSITE-ProRule" id="PRU00175"/>
    </source>
</evidence>
<dbReference type="Gene3D" id="3.30.40.10">
    <property type="entry name" value="Zinc/RING finger domain, C3HC4 (zinc finger)"/>
    <property type="match status" value="2"/>
</dbReference>
<dbReference type="InterPro" id="IPR004162">
    <property type="entry name" value="SINA-like_animal"/>
</dbReference>
<dbReference type="EMBL" id="JARBHB010000005">
    <property type="protein sequence ID" value="KAJ8883230.1"/>
    <property type="molecule type" value="Genomic_DNA"/>
</dbReference>
<accession>A0ABQ9HFX3</accession>
<dbReference type="SUPFAM" id="SSF57850">
    <property type="entry name" value="RING/U-box"/>
    <property type="match status" value="1"/>
</dbReference>
<keyword evidence="1" id="KW-0479">Metal-binding</keyword>
<gene>
    <name evidence="6" type="ORF">PR048_015070</name>
</gene>
<comment type="caution">
    <text evidence="6">The sequence shown here is derived from an EMBL/GenBank/DDBJ whole genome shotgun (WGS) entry which is preliminary data.</text>
</comment>
<evidence type="ECO:0000256" key="3">
    <source>
        <dbReference type="ARBA" id="ARBA00022833"/>
    </source>
</evidence>
<evidence type="ECO:0000313" key="6">
    <source>
        <dbReference type="EMBL" id="KAJ8883230.1"/>
    </source>
</evidence>
<keyword evidence="3" id="KW-0862">Zinc</keyword>
<proteinExistence type="predicted"/>
<sequence length="104" mass="12089">MSSNLAELSTRLLSVLECPICLMYMVRPIRQCRNGHNICCKCINKVKNCPTCRNDFIDTRNYPLEEIASKMEFPCEFNSQGCTVAMKYDDLEKHKKVCIYGNRR</sequence>
<dbReference type="SUPFAM" id="SSF49599">
    <property type="entry name" value="TRAF domain-like"/>
    <property type="match status" value="1"/>
</dbReference>
<keyword evidence="7" id="KW-1185">Reference proteome</keyword>
<dbReference type="Pfam" id="PF21362">
    <property type="entry name" value="Sina_RING"/>
    <property type="match status" value="1"/>
</dbReference>
<dbReference type="PROSITE" id="PS50089">
    <property type="entry name" value="ZF_RING_2"/>
    <property type="match status" value="1"/>
</dbReference>
<reference evidence="6 7" key="1">
    <citation type="submission" date="2023-02" db="EMBL/GenBank/DDBJ databases">
        <title>LHISI_Scaffold_Assembly.</title>
        <authorList>
            <person name="Stuart O.P."/>
            <person name="Cleave R."/>
            <person name="Magrath M.J.L."/>
            <person name="Mikheyev A.S."/>
        </authorList>
    </citation>
    <scope>NUCLEOTIDE SEQUENCE [LARGE SCALE GENOMIC DNA]</scope>
    <source>
        <strain evidence="6">Daus_M_001</strain>
        <tissue evidence="6">Leg muscle</tissue>
    </source>
</reference>
<keyword evidence="2 4" id="KW-0863">Zinc-finger</keyword>
<protein>
    <recommendedName>
        <fullName evidence="5">RING-type domain-containing protein</fullName>
    </recommendedName>
</protein>
<evidence type="ECO:0000256" key="2">
    <source>
        <dbReference type="ARBA" id="ARBA00022771"/>
    </source>
</evidence>
<name>A0ABQ9HFX3_9NEOP</name>
<evidence type="ECO:0000256" key="1">
    <source>
        <dbReference type="ARBA" id="ARBA00022723"/>
    </source>
</evidence>
<evidence type="ECO:0000259" key="5">
    <source>
        <dbReference type="PROSITE" id="PS50089"/>
    </source>
</evidence>
<dbReference type="PANTHER" id="PTHR45877">
    <property type="entry name" value="E3 UBIQUITIN-PROTEIN LIGASE SIAH2"/>
    <property type="match status" value="1"/>
</dbReference>
<feature type="domain" description="RING-type" evidence="5">
    <location>
        <begin position="18"/>
        <end position="53"/>
    </location>
</feature>
<organism evidence="6 7">
    <name type="scientific">Dryococelus australis</name>
    <dbReference type="NCBI Taxonomy" id="614101"/>
    <lineage>
        <taxon>Eukaryota</taxon>
        <taxon>Metazoa</taxon>
        <taxon>Ecdysozoa</taxon>
        <taxon>Arthropoda</taxon>
        <taxon>Hexapoda</taxon>
        <taxon>Insecta</taxon>
        <taxon>Pterygota</taxon>
        <taxon>Neoptera</taxon>
        <taxon>Polyneoptera</taxon>
        <taxon>Phasmatodea</taxon>
        <taxon>Verophasmatodea</taxon>
        <taxon>Anareolatae</taxon>
        <taxon>Phasmatidae</taxon>
        <taxon>Eurycanthinae</taxon>
        <taxon>Dryococelus</taxon>
    </lineage>
</organism>